<accession>A0A6A4GIP6</accession>
<name>A0A6A4GIP6_9AGAR</name>
<organism evidence="1 2">
    <name type="scientific">Gymnopus androsaceus JB14</name>
    <dbReference type="NCBI Taxonomy" id="1447944"/>
    <lineage>
        <taxon>Eukaryota</taxon>
        <taxon>Fungi</taxon>
        <taxon>Dikarya</taxon>
        <taxon>Basidiomycota</taxon>
        <taxon>Agaricomycotina</taxon>
        <taxon>Agaricomycetes</taxon>
        <taxon>Agaricomycetidae</taxon>
        <taxon>Agaricales</taxon>
        <taxon>Marasmiineae</taxon>
        <taxon>Omphalotaceae</taxon>
        <taxon>Gymnopus</taxon>
    </lineage>
</organism>
<sequence length="227" mass="24089">MAAIGCGSDFPLSLPLLESLFLLRLDPKGLLVTRFLPPPFEVPLPQFLPLPVVPVWNYGAGYLGYATSPVPPSLSDVVATSYVPRLVPTLCVQVVFAGAPQSSEKPEEHLHSALVQELGFPFLFLPQSVETLAGEPEAGLSNPGDPKTSAFSSCVRDTLSPHSLHVDGGRKYGKGFRGPSGGRVRVGGLLEGAKEGIMSSRGRISHLLSFVVHNSGWPSHDVGKSAK</sequence>
<dbReference type="EMBL" id="ML769995">
    <property type="protein sequence ID" value="KAE9385358.1"/>
    <property type="molecule type" value="Genomic_DNA"/>
</dbReference>
<dbReference type="Proteomes" id="UP000799118">
    <property type="component" value="Unassembled WGS sequence"/>
</dbReference>
<protein>
    <submittedName>
        <fullName evidence="1">Uncharacterized protein</fullName>
    </submittedName>
</protein>
<gene>
    <name evidence="1" type="ORF">BT96DRAFT_949902</name>
</gene>
<evidence type="ECO:0000313" key="1">
    <source>
        <dbReference type="EMBL" id="KAE9385358.1"/>
    </source>
</evidence>
<dbReference type="AlphaFoldDB" id="A0A6A4GIP6"/>
<keyword evidence="2" id="KW-1185">Reference proteome</keyword>
<reference evidence="1" key="1">
    <citation type="journal article" date="2019" name="Environ. Microbiol.">
        <title>Fungal ecological strategies reflected in gene transcription - a case study of two litter decomposers.</title>
        <authorList>
            <person name="Barbi F."/>
            <person name="Kohler A."/>
            <person name="Barry K."/>
            <person name="Baskaran P."/>
            <person name="Daum C."/>
            <person name="Fauchery L."/>
            <person name="Ihrmark K."/>
            <person name="Kuo A."/>
            <person name="LaButti K."/>
            <person name="Lipzen A."/>
            <person name="Morin E."/>
            <person name="Grigoriev I.V."/>
            <person name="Henrissat B."/>
            <person name="Lindahl B."/>
            <person name="Martin F."/>
        </authorList>
    </citation>
    <scope>NUCLEOTIDE SEQUENCE</scope>
    <source>
        <strain evidence="1">JB14</strain>
    </source>
</reference>
<evidence type="ECO:0000313" key="2">
    <source>
        <dbReference type="Proteomes" id="UP000799118"/>
    </source>
</evidence>
<proteinExistence type="predicted"/>